<organism evidence="1 2">
    <name type="scientific">Allacma fusca</name>
    <dbReference type="NCBI Taxonomy" id="39272"/>
    <lineage>
        <taxon>Eukaryota</taxon>
        <taxon>Metazoa</taxon>
        <taxon>Ecdysozoa</taxon>
        <taxon>Arthropoda</taxon>
        <taxon>Hexapoda</taxon>
        <taxon>Collembola</taxon>
        <taxon>Symphypleona</taxon>
        <taxon>Sminthuridae</taxon>
        <taxon>Allacma</taxon>
    </lineage>
</organism>
<proteinExistence type="predicted"/>
<dbReference type="Proteomes" id="UP000708208">
    <property type="component" value="Unassembled WGS sequence"/>
</dbReference>
<comment type="caution">
    <text evidence="1">The sequence shown here is derived from an EMBL/GenBank/DDBJ whole genome shotgun (WGS) entry which is preliminary data.</text>
</comment>
<dbReference type="AlphaFoldDB" id="A0A8J2K5R5"/>
<reference evidence="1" key="1">
    <citation type="submission" date="2021-06" db="EMBL/GenBank/DDBJ databases">
        <authorList>
            <person name="Hodson N. C."/>
            <person name="Mongue J. A."/>
            <person name="Jaron S. K."/>
        </authorList>
    </citation>
    <scope>NUCLEOTIDE SEQUENCE</scope>
</reference>
<keyword evidence="2" id="KW-1185">Reference proteome</keyword>
<accession>A0A8J2K5R5</accession>
<protein>
    <submittedName>
        <fullName evidence="1">Uncharacterized protein</fullName>
    </submittedName>
</protein>
<name>A0A8J2K5R5_9HEXA</name>
<gene>
    <name evidence="1" type="ORF">AFUS01_LOCUS17377</name>
</gene>
<evidence type="ECO:0000313" key="1">
    <source>
        <dbReference type="EMBL" id="CAG7728611.1"/>
    </source>
</evidence>
<dbReference type="EMBL" id="CAJVCH010165640">
    <property type="protein sequence ID" value="CAG7728611.1"/>
    <property type="molecule type" value="Genomic_DNA"/>
</dbReference>
<evidence type="ECO:0000313" key="2">
    <source>
        <dbReference type="Proteomes" id="UP000708208"/>
    </source>
</evidence>
<feature type="non-terminal residue" evidence="1">
    <location>
        <position position="1"/>
    </location>
</feature>
<sequence length="84" mass="10411">TNFKIFDQRLTTISPWRRLVGKEDCDQNLLLWDTWRRQRILWHREQIQYKSLFLRDQNVKGDVNHPGQTFPRTEDMNMFMLSHY</sequence>